<sequence>FRPKVLQNMDSRVPDIVVAVDFGTTYTGVGWRRCKWPKGGGPIQIIKSWPFGEDEIKVPSQILYHPDDQTRVLSWGFGCAQDRLAGNLPWQFFKLFVDPKELKIFKAAGITLRLPESQAEALGIVTDYLHCLYEHIKQVIMNGINREYHHDGRGPGWNELRIHFLFSIPTTWQNPKVAHDFKQCYFNAGFAGPNCFNHTAEIYMTESEAAAIDVLKNKTIGFDVGDLFLCVDAGGGTTDFSLTEVTSNDAESPQMRAIFPVRGVGHGASRVDIAFSNLVRSRIDNARGTLPELPWRAPRFSTALSASRAFKIVKHGFGSPARQQPHIVRVDEVGRSVDVPELQIRNGNMQFSDHDMAGLFDPTIDRIATGVTRQLDQLTKNHDRRIVKYVILSGGLGKSEYVRSQMRHILAGRRHEKLQSSNAVILNSEDPQLVVVRGMLFGHQQTMAGIPVLRNFVARASYGIVVQEEYDKHKHLTLPKSDIEIIDKKKWAKNQIKWLFTKGDHLDANGENKKHGFQIKLRKGNDCTVTWSAEVVMWDGDGIPPNHMAVGSRVRKICDLVGDTTILEEAGKVIETRVRSRWYKIRKDAVSRVCRFDVAVKVGPADLGFELQVDGQRISKNHEPITAEWTTE</sequence>
<accession>A0A4P7NNB8</accession>
<proteinExistence type="predicted"/>
<dbReference type="Gene3D" id="3.30.420.40">
    <property type="match status" value="1"/>
</dbReference>
<dbReference type="AlphaFoldDB" id="A0A4P7NNB8"/>
<protein>
    <recommendedName>
        <fullName evidence="3">Hsp70-like protein</fullName>
    </recommendedName>
</protein>
<evidence type="ECO:0000313" key="1">
    <source>
        <dbReference type="EMBL" id="QBZ63781.1"/>
    </source>
</evidence>
<dbReference type="Proteomes" id="UP000294847">
    <property type="component" value="Chromosome 6"/>
</dbReference>
<name>A0A4P7NNB8_PYROR</name>
<dbReference type="SUPFAM" id="SSF53067">
    <property type="entry name" value="Actin-like ATPase domain"/>
    <property type="match status" value="2"/>
</dbReference>
<evidence type="ECO:0008006" key="3">
    <source>
        <dbReference type="Google" id="ProtNLM"/>
    </source>
</evidence>
<organism evidence="1 2">
    <name type="scientific">Pyricularia oryzae</name>
    <name type="common">Rice blast fungus</name>
    <name type="synonym">Magnaporthe oryzae</name>
    <dbReference type="NCBI Taxonomy" id="318829"/>
    <lineage>
        <taxon>Eukaryota</taxon>
        <taxon>Fungi</taxon>
        <taxon>Dikarya</taxon>
        <taxon>Ascomycota</taxon>
        <taxon>Pezizomycotina</taxon>
        <taxon>Sordariomycetes</taxon>
        <taxon>Sordariomycetidae</taxon>
        <taxon>Magnaporthales</taxon>
        <taxon>Pyriculariaceae</taxon>
        <taxon>Pyricularia</taxon>
    </lineage>
</organism>
<dbReference type="EMBL" id="CP034209">
    <property type="protein sequence ID" value="QBZ63781.1"/>
    <property type="molecule type" value="Genomic_DNA"/>
</dbReference>
<dbReference type="CDD" id="cd10170">
    <property type="entry name" value="ASKHA_NBD_HSP70"/>
    <property type="match status" value="1"/>
</dbReference>
<gene>
    <name evidence="1" type="ORF">PoMZ_05471</name>
</gene>
<evidence type="ECO:0000313" key="2">
    <source>
        <dbReference type="Proteomes" id="UP000294847"/>
    </source>
</evidence>
<dbReference type="PANTHER" id="PTHR42749">
    <property type="entry name" value="CELL SHAPE-DETERMINING PROTEIN MREB"/>
    <property type="match status" value="1"/>
</dbReference>
<reference evidence="1 2" key="1">
    <citation type="journal article" date="2019" name="Mol. Biol. Evol.">
        <title>Blast fungal genomes show frequent chromosomal changes, gene gains and losses, and effector gene turnover.</title>
        <authorList>
            <person name="Gomez Luciano L.B."/>
            <person name="Jason Tsai I."/>
            <person name="Chuma I."/>
            <person name="Tosa Y."/>
            <person name="Chen Y.H."/>
            <person name="Li J.Y."/>
            <person name="Li M.Y."/>
            <person name="Jade Lu M.Y."/>
            <person name="Nakayashiki H."/>
            <person name="Li W.H."/>
        </authorList>
    </citation>
    <scope>NUCLEOTIDE SEQUENCE [LARGE SCALE GENOMIC DNA]</scope>
    <source>
        <strain evidence="1">MZ5-1-6</strain>
    </source>
</reference>
<dbReference type="PANTHER" id="PTHR42749:SF1">
    <property type="entry name" value="CELL SHAPE-DETERMINING PROTEIN MREB"/>
    <property type="match status" value="1"/>
</dbReference>
<dbReference type="InterPro" id="IPR043129">
    <property type="entry name" value="ATPase_NBD"/>
</dbReference>
<feature type="non-terminal residue" evidence="1">
    <location>
        <position position="1"/>
    </location>
</feature>